<evidence type="ECO:0000313" key="2">
    <source>
        <dbReference type="Proteomes" id="UP001595710"/>
    </source>
</evidence>
<reference evidence="2" key="1">
    <citation type="journal article" date="2019" name="Int. J. Syst. Evol. Microbiol.">
        <title>The Global Catalogue of Microorganisms (GCM) 10K type strain sequencing project: providing services to taxonomists for standard genome sequencing and annotation.</title>
        <authorList>
            <consortium name="The Broad Institute Genomics Platform"/>
            <consortium name="The Broad Institute Genome Sequencing Center for Infectious Disease"/>
            <person name="Wu L."/>
            <person name="Ma J."/>
        </authorList>
    </citation>
    <scope>NUCLEOTIDE SEQUENCE [LARGE SCALE GENOMIC DNA]</scope>
    <source>
        <strain evidence="2">CECT 8288</strain>
    </source>
</reference>
<dbReference type="RefSeq" id="WP_377362719.1">
    <property type="nucleotide sequence ID" value="NZ_JBHRYN010000010.1"/>
</dbReference>
<name>A0ABV7WRN5_9GAMM</name>
<dbReference type="EMBL" id="JBHRYN010000010">
    <property type="protein sequence ID" value="MFC3701602.1"/>
    <property type="molecule type" value="Genomic_DNA"/>
</dbReference>
<proteinExistence type="predicted"/>
<dbReference type="SUPFAM" id="SSF53756">
    <property type="entry name" value="UDP-Glycosyltransferase/glycogen phosphorylase"/>
    <property type="match status" value="1"/>
</dbReference>
<dbReference type="PANTHER" id="PTHR12526">
    <property type="entry name" value="GLYCOSYLTRANSFERASE"/>
    <property type="match status" value="1"/>
</dbReference>
<dbReference type="CDD" id="cd03801">
    <property type="entry name" value="GT4_PimA-like"/>
    <property type="match status" value="1"/>
</dbReference>
<dbReference type="EC" id="2.4.-.-" evidence="1"/>
<protein>
    <submittedName>
        <fullName evidence="1">Glycosyltransferase family 4 protein</fullName>
        <ecNumber evidence="1">2.4.-.-</ecNumber>
    </submittedName>
</protein>
<dbReference type="GO" id="GO:0016757">
    <property type="term" value="F:glycosyltransferase activity"/>
    <property type="evidence" value="ECO:0007669"/>
    <property type="project" value="UniProtKB-KW"/>
</dbReference>
<accession>A0ABV7WRN5</accession>
<gene>
    <name evidence="1" type="ORF">ACFOND_08140</name>
</gene>
<dbReference type="Gene3D" id="3.40.50.2000">
    <property type="entry name" value="Glycogen Phosphorylase B"/>
    <property type="match status" value="2"/>
</dbReference>
<sequence>MKILWLSHQLPYPPKGGGYQRSFNMIKEVGKKHDVDFISLAAKSALTDSFGDVKVGIDMASKEIGKYVNIVSISIIGSVNRTENAKFLALKSIFSRKTYDENYYSSEEFSIALKNKLSEVKYDLIYVDTIGLMPLLGKINSPVILNHHNIESLMLERRRLKESNIFKKIVFYIESRKMKQLEREYIGSVNANITCSELDESRLNNILNCTTYCIPNGVDTSYFRRRTEYKPKTAKGLIFIGGLGWYPNADAMKYFATSIYPEIKKEFGDIVIDIIGRGNLSELDALASRDTNFRVHGFVDDILAPMENAEAYICPIRDGGGTKLKVLDALAMGIPLIAHPIACEGIDVENGKNVLFAKTPKQYCEQLAKLKSSSELAERLSREGQILINKKYSYHIIGENINSLFKKIFNEASRAR</sequence>
<keyword evidence="2" id="KW-1185">Reference proteome</keyword>
<dbReference type="PANTHER" id="PTHR12526:SF630">
    <property type="entry name" value="GLYCOSYLTRANSFERASE"/>
    <property type="match status" value="1"/>
</dbReference>
<dbReference type="Proteomes" id="UP001595710">
    <property type="component" value="Unassembled WGS sequence"/>
</dbReference>
<dbReference type="Pfam" id="PF13692">
    <property type="entry name" value="Glyco_trans_1_4"/>
    <property type="match status" value="1"/>
</dbReference>
<keyword evidence="1" id="KW-0328">Glycosyltransferase</keyword>
<organism evidence="1 2">
    <name type="scientific">Reinekea marina</name>
    <dbReference type="NCBI Taxonomy" id="1310421"/>
    <lineage>
        <taxon>Bacteria</taxon>
        <taxon>Pseudomonadati</taxon>
        <taxon>Pseudomonadota</taxon>
        <taxon>Gammaproteobacteria</taxon>
        <taxon>Oceanospirillales</taxon>
        <taxon>Saccharospirillaceae</taxon>
        <taxon>Reinekea</taxon>
    </lineage>
</organism>
<evidence type="ECO:0000313" key="1">
    <source>
        <dbReference type="EMBL" id="MFC3701602.1"/>
    </source>
</evidence>
<keyword evidence="1" id="KW-0808">Transferase</keyword>
<comment type="caution">
    <text evidence="1">The sequence shown here is derived from an EMBL/GenBank/DDBJ whole genome shotgun (WGS) entry which is preliminary data.</text>
</comment>